<feature type="region of interest" description="Disordered" evidence="8">
    <location>
        <begin position="287"/>
        <end position="331"/>
    </location>
</feature>
<feature type="binding site" evidence="6">
    <location>
        <position position="413"/>
    </location>
    <ligand>
        <name>Mg(2+)</name>
        <dbReference type="ChEBI" id="CHEBI:18420"/>
        <label>1</label>
    </ligand>
</feature>
<keyword evidence="2 6" id="KW-0479">Metal-binding</keyword>
<comment type="cofactor">
    <cofactor evidence="6">
        <name>Mg(2+)</name>
        <dbReference type="ChEBI" id="CHEBI:18420"/>
    </cofactor>
    <cofactor evidence="6">
        <name>Mn(2+)</name>
        <dbReference type="ChEBI" id="CHEBI:29035"/>
    </cofactor>
    <text evidence="6">Probably binds two magnesium or manganese ions per subunit.</text>
</comment>
<evidence type="ECO:0000313" key="10">
    <source>
        <dbReference type="EMBL" id="PNW81306.1"/>
    </source>
</evidence>
<feature type="active site" description="Proton acceptor" evidence="5">
    <location>
        <position position="413"/>
    </location>
</feature>
<accession>A0A2K3DL84</accession>
<protein>
    <recommendedName>
        <fullName evidence="9">Endonuclease/exonuclease/phosphatase domain-containing protein</fullName>
    </recommendedName>
</protein>
<dbReference type="PANTHER" id="PTHR22748:SF4">
    <property type="entry name" value="DNA-(APURINIC OR APYRIMIDINIC SITE) ENDONUCLEASE 2"/>
    <property type="match status" value="1"/>
</dbReference>
<dbReference type="InterPro" id="IPR004808">
    <property type="entry name" value="AP_endonuc_1"/>
</dbReference>
<feature type="binding site" evidence="6">
    <location>
        <position position="30"/>
    </location>
    <ligand>
        <name>Mg(2+)</name>
        <dbReference type="ChEBI" id="CHEBI:18420"/>
        <label>1</label>
    </ligand>
</feature>
<feature type="compositionally biased region" description="Low complexity" evidence="8">
    <location>
        <begin position="592"/>
        <end position="615"/>
    </location>
</feature>
<name>A0A2K3DL84_CHLRE</name>
<dbReference type="GO" id="GO:0003906">
    <property type="term" value="F:DNA-(apurinic or apyrimidinic site) endonuclease activity"/>
    <property type="evidence" value="ECO:0000318"/>
    <property type="project" value="GO_Central"/>
</dbReference>
<dbReference type="KEGG" id="cre:CHLRE_07g350550v5"/>
<evidence type="ECO:0000256" key="6">
    <source>
        <dbReference type="PIRSR" id="PIRSR604808-2"/>
    </source>
</evidence>
<dbReference type="Gene3D" id="3.60.10.10">
    <property type="entry name" value="Endonuclease/exonuclease/phosphatase"/>
    <property type="match status" value="2"/>
</dbReference>
<feature type="compositionally biased region" description="Low complexity" evidence="8">
    <location>
        <begin position="115"/>
        <end position="127"/>
    </location>
</feature>
<feature type="compositionally biased region" description="Low complexity" evidence="8">
    <location>
        <begin position="562"/>
        <end position="577"/>
    </location>
</feature>
<evidence type="ECO:0000256" key="1">
    <source>
        <dbReference type="ARBA" id="ARBA00007092"/>
    </source>
</evidence>
<evidence type="ECO:0000256" key="2">
    <source>
        <dbReference type="ARBA" id="ARBA00022723"/>
    </source>
</evidence>
<feature type="binding site" evidence="6">
    <location>
        <position position="243"/>
    </location>
    <ligand>
        <name>Mg(2+)</name>
        <dbReference type="ChEBI" id="CHEBI:18420"/>
        <label>1</label>
    </ligand>
</feature>
<dbReference type="GO" id="GO:0006284">
    <property type="term" value="P:base-excision repair"/>
    <property type="evidence" value="ECO:0000318"/>
    <property type="project" value="GO_Central"/>
</dbReference>
<dbReference type="PANTHER" id="PTHR22748">
    <property type="entry name" value="AP ENDONUCLEASE"/>
    <property type="match status" value="1"/>
</dbReference>
<feature type="compositionally biased region" description="Gly residues" evidence="8">
    <location>
        <begin position="651"/>
        <end position="681"/>
    </location>
</feature>
<dbReference type="GO" id="GO:0008081">
    <property type="term" value="F:phosphoric diester hydrolase activity"/>
    <property type="evidence" value="ECO:0000318"/>
    <property type="project" value="GO_Central"/>
</dbReference>
<evidence type="ECO:0000256" key="7">
    <source>
        <dbReference type="PIRSR" id="PIRSR604808-3"/>
    </source>
</evidence>
<feature type="compositionally biased region" description="Gly residues" evidence="8">
    <location>
        <begin position="146"/>
        <end position="158"/>
    </location>
</feature>
<feature type="site" description="Transition state stabilizer" evidence="7">
    <location>
        <position position="243"/>
    </location>
</feature>
<dbReference type="GeneID" id="66054203"/>
<feature type="binding site" evidence="6">
    <location>
        <position position="241"/>
    </location>
    <ligand>
        <name>Mg(2+)</name>
        <dbReference type="ChEBI" id="CHEBI:18420"/>
        <label>1</label>
    </ligand>
</feature>
<feature type="active site" evidence="5">
    <location>
        <position position="198"/>
    </location>
</feature>
<evidence type="ECO:0000256" key="4">
    <source>
        <dbReference type="ARBA" id="ARBA00022842"/>
    </source>
</evidence>
<feature type="region of interest" description="Disordered" evidence="8">
    <location>
        <begin position="486"/>
        <end position="696"/>
    </location>
</feature>
<dbReference type="Proteomes" id="UP000006906">
    <property type="component" value="Chromosome 7"/>
</dbReference>
<dbReference type="RefSeq" id="XP_042923119.1">
    <property type="nucleotide sequence ID" value="XM_043064551.1"/>
</dbReference>
<feature type="compositionally biased region" description="Low complexity" evidence="8">
    <location>
        <begin position="433"/>
        <end position="444"/>
    </location>
</feature>
<dbReference type="OrthoDB" id="391817at2759"/>
<keyword evidence="6" id="KW-0464">Manganese</keyword>
<dbReference type="AlphaFoldDB" id="A0A2K3DL84"/>
<evidence type="ECO:0000313" key="11">
    <source>
        <dbReference type="Proteomes" id="UP000006906"/>
    </source>
</evidence>
<feature type="binding site" evidence="6">
    <location>
        <position position="64"/>
    </location>
    <ligand>
        <name>Mg(2+)</name>
        <dbReference type="ChEBI" id="CHEBI:18420"/>
        <label>1</label>
    </ligand>
</feature>
<sequence length="696" mass="69922">MDAINASGANQGPGGADGDRGEVLSIMTWNINCLAPTVKNFELRHKSFRGFLDHWNLDIAAFQEVKLPAAKVTKELACVDGFQSFWATSTAKLGYSGVTTWCRVGPAVAAAAAGTASGPTTAPLGTASGPTSAPEASGREAEPGPGAAGGAGGWAAGGGVAPREAVADNLGGDEQPELDTEGRFVQTDHGAFVLLNVYVPNAGEHASGRPRLGHKLAFLRALRRRMDELTAEGRQVIAVGDFNVAMEPQDVHSVIDYSTAYSAEELAELRSLAATYPDVWRVLHPHTSEEGKQAEGPAAAAGGDAGGEAGASEDAAAAAGPAAAGGEGAANTTAREGAAGLGEGAGSVAAGSGAPVSGACTGAFTVWEERTNARAFNVGCRIDYFFISPALLPFVESCEILTAAQIPPKWSDHAALLLRLRVRRQPVQAAARPVTAGAEAGADAGEQRELPRLLLPPPPAAPCAMWLAMEGRFVDRNQRSIKDMFFGSKSKKQPAPAQAGVGKEAIPPPAAVGSKRSAPEPPADATGRGEAPAQEPPVAVDRDESRSCKRQAVGPQEDQGEPPVAGAAAVAPGAMAGHEAKTGQKDGLGSLAQQAADAEGAALVAGEGRAESPSGAGCGGSGNGNRGGGRSGEGASNVSGGSLPRMMAGKGAAGRSGRGRGAAGKPGGRTGSGGRGGGGEPVKGRGIQSFFKSGTS</sequence>
<feature type="compositionally biased region" description="Gly residues" evidence="8">
    <location>
        <begin position="616"/>
        <end position="632"/>
    </location>
</feature>
<keyword evidence="3" id="KW-0378">Hydrolase</keyword>
<feature type="site" description="Important for catalytic activity" evidence="7">
    <location>
        <position position="383"/>
    </location>
</feature>
<feature type="domain" description="Endonuclease/exonuclease/phosphatase" evidence="9">
    <location>
        <begin position="27"/>
        <end position="413"/>
    </location>
</feature>
<dbReference type="STRING" id="3055.A0A2K3DL84"/>
<gene>
    <name evidence="10" type="ORF">CHLRE_07g350550v5</name>
</gene>
<proteinExistence type="inferred from homology"/>
<feature type="binding site" evidence="6">
    <location>
        <position position="412"/>
    </location>
    <ligand>
        <name>Mg(2+)</name>
        <dbReference type="ChEBI" id="CHEBI:18420"/>
        <label>1</label>
    </ligand>
</feature>
<dbReference type="SUPFAM" id="SSF56219">
    <property type="entry name" value="DNase I-like"/>
    <property type="match status" value="1"/>
</dbReference>
<feature type="region of interest" description="Disordered" evidence="8">
    <location>
        <begin position="433"/>
        <end position="455"/>
    </location>
</feature>
<dbReference type="InParanoid" id="A0A2K3DL84"/>
<keyword evidence="11" id="KW-1185">Reference proteome</keyword>
<comment type="similarity">
    <text evidence="1">Belongs to the DNA repair enzymes AP/ExoA family.</text>
</comment>
<organism evidence="10 11">
    <name type="scientific">Chlamydomonas reinhardtii</name>
    <name type="common">Chlamydomonas smithii</name>
    <dbReference type="NCBI Taxonomy" id="3055"/>
    <lineage>
        <taxon>Eukaryota</taxon>
        <taxon>Viridiplantae</taxon>
        <taxon>Chlorophyta</taxon>
        <taxon>core chlorophytes</taxon>
        <taxon>Chlorophyceae</taxon>
        <taxon>CS clade</taxon>
        <taxon>Chlamydomonadales</taxon>
        <taxon>Chlamydomonadaceae</taxon>
        <taxon>Chlamydomonas</taxon>
    </lineage>
</organism>
<evidence type="ECO:0000256" key="3">
    <source>
        <dbReference type="ARBA" id="ARBA00022801"/>
    </source>
</evidence>
<feature type="region of interest" description="Disordered" evidence="8">
    <location>
        <begin position="115"/>
        <end position="158"/>
    </location>
</feature>
<dbReference type="GO" id="GO:0008311">
    <property type="term" value="F:double-stranded DNA 3'-5' DNA exonuclease activity"/>
    <property type="evidence" value="ECO:0000318"/>
    <property type="project" value="GO_Central"/>
</dbReference>
<evidence type="ECO:0000256" key="8">
    <source>
        <dbReference type="SAM" id="MobiDB-lite"/>
    </source>
</evidence>
<feature type="active site" description="Proton donor/acceptor" evidence="5">
    <location>
        <position position="241"/>
    </location>
</feature>
<dbReference type="GO" id="GO:0046872">
    <property type="term" value="F:metal ion binding"/>
    <property type="evidence" value="ECO:0007669"/>
    <property type="project" value="UniProtKB-KW"/>
</dbReference>
<evidence type="ECO:0000259" key="9">
    <source>
        <dbReference type="Pfam" id="PF03372"/>
    </source>
</evidence>
<dbReference type="GO" id="GO:0005634">
    <property type="term" value="C:nucleus"/>
    <property type="evidence" value="ECO:0000318"/>
    <property type="project" value="GO_Central"/>
</dbReference>
<dbReference type="OMA" id="NINCLAP"/>
<dbReference type="EMBL" id="CM008968">
    <property type="protein sequence ID" value="PNW81306.1"/>
    <property type="molecule type" value="Genomic_DNA"/>
</dbReference>
<dbReference type="Gramene" id="PNW81306">
    <property type="protein sequence ID" value="PNW81306"/>
    <property type="gene ID" value="CHLRE_07g350550v5"/>
</dbReference>
<feature type="site" description="Interaction with DNA substrate" evidence="7">
    <location>
        <position position="413"/>
    </location>
</feature>
<dbReference type="InterPro" id="IPR005135">
    <property type="entry name" value="Endo/exonuclease/phosphatase"/>
</dbReference>
<reference evidence="10 11" key="1">
    <citation type="journal article" date="2007" name="Science">
        <title>The Chlamydomonas genome reveals the evolution of key animal and plant functions.</title>
        <authorList>
            <person name="Merchant S.S."/>
            <person name="Prochnik S.E."/>
            <person name="Vallon O."/>
            <person name="Harris E.H."/>
            <person name="Karpowicz S.J."/>
            <person name="Witman G.B."/>
            <person name="Terry A."/>
            <person name="Salamov A."/>
            <person name="Fritz-Laylin L.K."/>
            <person name="Marechal-Drouard L."/>
            <person name="Marshall W.F."/>
            <person name="Qu L.H."/>
            <person name="Nelson D.R."/>
            <person name="Sanderfoot A.A."/>
            <person name="Spalding M.H."/>
            <person name="Kapitonov V.V."/>
            <person name="Ren Q."/>
            <person name="Ferris P."/>
            <person name="Lindquist E."/>
            <person name="Shapiro H."/>
            <person name="Lucas S.M."/>
            <person name="Grimwood J."/>
            <person name="Schmutz J."/>
            <person name="Cardol P."/>
            <person name="Cerutti H."/>
            <person name="Chanfreau G."/>
            <person name="Chen C.L."/>
            <person name="Cognat V."/>
            <person name="Croft M.T."/>
            <person name="Dent R."/>
            <person name="Dutcher S."/>
            <person name="Fernandez E."/>
            <person name="Fukuzawa H."/>
            <person name="Gonzalez-Ballester D."/>
            <person name="Gonzalez-Halphen D."/>
            <person name="Hallmann A."/>
            <person name="Hanikenne M."/>
            <person name="Hippler M."/>
            <person name="Inwood W."/>
            <person name="Jabbari K."/>
            <person name="Kalanon M."/>
            <person name="Kuras R."/>
            <person name="Lefebvre P.A."/>
            <person name="Lemaire S.D."/>
            <person name="Lobanov A.V."/>
            <person name="Lohr M."/>
            <person name="Manuell A."/>
            <person name="Meier I."/>
            <person name="Mets L."/>
            <person name="Mittag M."/>
            <person name="Mittelmeier T."/>
            <person name="Moroney J.V."/>
            <person name="Moseley J."/>
            <person name="Napoli C."/>
            <person name="Nedelcu A.M."/>
            <person name="Niyogi K."/>
            <person name="Novoselov S.V."/>
            <person name="Paulsen I.T."/>
            <person name="Pazour G."/>
            <person name="Purton S."/>
            <person name="Ral J.P."/>
            <person name="Riano-Pachon D.M."/>
            <person name="Riekhof W."/>
            <person name="Rymarquis L."/>
            <person name="Schroda M."/>
            <person name="Stern D."/>
            <person name="Umen J."/>
            <person name="Willows R."/>
            <person name="Wilson N."/>
            <person name="Zimmer S.L."/>
            <person name="Allmer J."/>
            <person name="Balk J."/>
            <person name="Bisova K."/>
            <person name="Chen C.J."/>
            <person name="Elias M."/>
            <person name="Gendler K."/>
            <person name="Hauser C."/>
            <person name="Lamb M.R."/>
            <person name="Ledford H."/>
            <person name="Long J.C."/>
            <person name="Minagawa J."/>
            <person name="Page M.D."/>
            <person name="Pan J."/>
            <person name="Pootakham W."/>
            <person name="Roje S."/>
            <person name="Rose A."/>
            <person name="Stahlberg E."/>
            <person name="Terauchi A.M."/>
            <person name="Yang P."/>
            <person name="Ball S."/>
            <person name="Bowler C."/>
            <person name="Dieckmann C.L."/>
            <person name="Gladyshev V.N."/>
            <person name="Green P."/>
            <person name="Jorgensen R."/>
            <person name="Mayfield S."/>
            <person name="Mueller-Roeber B."/>
            <person name="Rajamani S."/>
            <person name="Sayre R.T."/>
            <person name="Brokstein P."/>
            <person name="Dubchak I."/>
            <person name="Goodstein D."/>
            <person name="Hornick L."/>
            <person name="Huang Y.W."/>
            <person name="Jhaveri J."/>
            <person name="Luo Y."/>
            <person name="Martinez D."/>
            <person name="Ngau W.C."/>
            <person name="Otillar B."/>
            <person name="Poliakov A."/>
            <person name="Porter A."/>
            <person name="Szajkowski L."/>
            <person name="Werner G."/>
            <person name="Zhou K."/>
            <person name="Grigoriev I.V."/>
            <person name="Rokhsar D.S."/>
            <person name="Grossman A.R."/>
        </authorList>
    </citation>
    <scope>NUCLEOTIDE SEQUENCE [LARGE SCALE GENOMIC DNA]</scope>
    <source>
        <strain evidence="11">CC-503</strain>
    </source>
</reference>
<evidence type="ECO:0000256" key="5">
    <source>
        <dbReference type="PIRSR" id="PIRSR604808-1"/>
    </source>
</evidence>
<dbReference type="PROSITE" id="PS51435">
    <property type="entry name" value="AP_NUCLEASE_F1_4"/>
    <property type="match status" value="1"/>
</dbReference>
<dbReference type="Pfam" id="PF03372">
    <property type="entry name" value="Exo_endo_phos"/>
    <property type="match status" value="1"/>
</dbReference>
<dbReference type="InterPro" id="IPR036691">
    <property type="entry name" value="Endo/exonu/phosph_ase_sf"/>
</dbReference>
<feature type="compositionally biased region" description="Low complexity" evidence="8">
    <location>
        <begin position="310"/>
        <end position="322"/>
    </location>
</feature>
<keyword evidence="4 6" id="KW-0460">Magnesium</keyword>